<keyword evidence="1" id="KW-0175">Coiled coil</keyword>
<sequence>MDPVAYEINCWINRSLEPVDDISAFLAVFADRHEVDSLERALEQLREKSPNYTSSMRKTLALLLLRDRNAKVLKWLMSEGISCYESTFEDEAIRVKKDKDPETWKVLKESNYVPAQEWRKKGGLLKRSELLGTHLKDH</sequence>
<gene>
    <name evidence="2" type="ORF">CCHR01_10110</name>
</gene>
<dbReference type="Proteomes" id="UP001243330">
    <property type="component" value="Unassembled WGS sequence"/>
</dbReference>
<accession>A0AAD9AFK3</accession>
<proteinExistence type="predicted"/>
<comment type="caution">
    <text evidence="2">The sequence shown here is derived from an EMBL/GenBank/DDBJ whole genome shotgun (WGS) entry which is preliminary data.</text>
</comment>
<name>A0AAD9AFK3_9PEZI</name>
<keyword evidence="3" id="KW-1185">Reference proteome</keyword>
<evidence type="ECO:0000313" key="3">
    <source>
        <dbReference type="Proteomes" id="UP001243330"/>
    </source>
</evidence>
<feature type="coiled-coil region" evidence="1">
    <location>
        <begin position="28"/>
        <end position="55"/>
    </location>
</feature>
<organism evidence="2 3">
    <name type="scientific">Colletotrichum chrysophilum</name>
    <dbReference type="NCBI Taxonomy" id="1836956"/>
    <lineage>
        <taxon>Eukaryota</taxon>
        <taxon>Fungi</taxon>
        <taxon>Dikarya</taxon>
        <taxon>Ascomycota</taxon>
        <taxon>Pezizomycotina</taxon>
        <taxon>Sordariomycetes</taxon>
        <taxon>Hypocreomycetidae</taxon>
        <taxon>Glomerellales</taxon>
        <taxon>Glomerellaceae</taxon>
        <taxon>Colletotrichum</taxon>
        <taxon>Colletotrichum gloeosporioides species complex</taxon>
    </lineage>
</organism>
<dbReference type="EMBL" id="JAQOWY010000208">
    <property type="protein sequence ID" value="KAK1847256.1"/>
    <property type="molecule type" value="Genomic_DNA"/>
</dbReference>
<evidence type="ECO:0000256" key="1">
    <source>
        <dbReference type="SAM" id="Coils"/>
    </source>
</evidence>
<reference evidence="2" key="1">
    <citation type="submission" date="2023-01" db="EMBL/GenBank/DDBJ databases">
        <title>Colletotrichum chrysophilum M932 genome sequence.</title>
        <authorList>
            <person name="Baroncelli R."/>
        </authorList>
    </citation>
    <scope>NUCLEOTIDE SEQUENCE</scope>
    <source>
        <strain evidence="2">M932</strain>
    </source>
</reference>
<dbReference type="AlphaFoldDB" id="A0AAD9AFK3"/>
<protein>
    <submittedName>
        <fullName evidence="2">Uncharacterized protein</fullName>
    </submittedName>
</protein>
<evidence type="ECO:0000313" key="2">
    <source>
        <dbReference type="EMBL" id="KAK1847256.1"/>
    </source>
</evidence>